<dbReference type="PANTHER" id="PTHR33070">
    <property type="entry name" value="OS06G0725500 PROTEIN"/>
    <property type="match status" value="1"/>
</dbReference>
<dbReference type="EMBL" id="JAINDJ010000007">
    <property type="protein sequence ID" value="KAG9443140.1"/>
    <property type="molecule type" value="Genomic_DNA"/>
</dbReference>
<feature type="region of interest" description="Disordered" evidence="1">
    <location>
        <begin position="1"/>
        <end position="31"/>
    </location>
</feature>
<dbReference type="AlphaFoldDB" id="A0AAV7E4U3"/>
<evidence type="ECO:0000256" key="1">
    <source>
        <dbReference type="SAM" id="MobiDB-lite"/>
    </source>
</evidence>
<dbReference type="GO" id="GO:0048367">
    <property type="term" value="P:shoot system development"/>
    <property type="evidence" value="ECO:0007669"/>
    <property type="project" value="InterPro"/>
</dbReference>
<comment type="caution">
    <text evidence="2">The sequence shown here is derived from an EMBL/GenBank/DDBJ whole genome shotgun (WGS) entry which is preliminary data.</text>
</comment>
<name>A0AAV7E4U3_ARIFI</name>
<dbReference type="Pfam" id="PF03087">
    <property type="entry name" value="BPS1"/>
    <property type="match status" value="1"/>
</dbReference>
<evidence type="ECO:0000313" key="3">
    <source>
        <dbReference type="Proteomes" id="UP000825729"/>
    </source>
</evidence>
<reference evidence="2 3" key="1">
    <citation type="submission" date="2021-07" db="EMBL/GenBank/DDBJ databases">
        <title>The Aristolochia fimbriata genome: insights into angiosperm evolution, floral development and chemical biosynthesis.</title>
        <authorList>
            <person name="Jiao Y."/>
        </authorList>
    </citation>
    <scope>NUCLEOTIDE SEQUENCE [LARGE SCALE GENOMIC DNA]</scope>
    <source>
        <strain evidence="2">IBCAS-2021</strain>
        <tissue evidence="2">Leaf</tissue>
    </source>
</reference>
<evidence type="ECO:0000313" key="2">
    <source>
        <dbReference type="EMBL" id="KAG9443140.1"/>
    </source>
</evidence>
<organism evidence="2 3">
    <name type="scientific">Aristolochia fimbriata</name>
    <name type="common">White veined hardy Dutchman's pipe vine</name>
    <dbReference type="NCBI Taxonomy" id="158543"/>
    <lineage>
        <taxon>Eukaryota</taxon>
        <taxon>Viridiplantae</taxon>
        <taxon>Streptophyta</taxon>
        <taxon>Embryophyta</taxon>
        <taxon>Tracheophyta</taxon>
        <taxon>Spermatophyta</taxon>
        <taxon>Magnoliopsida</taxon>
        <taxon>Magnoliidae</taxon>
        <taxon>Piperales</taxon>
        <taxon>Aristolochiaceae</taxon>
        <taxon>Aristolochia</taxon>
    </lineage>
</organism>
<dbReference type="PANTHER" id="PTHR33070:SF49">
    <property type="entry name" value="OS06G0725500 PROTEIN"/>
    <property type="match status" value="1"/>
</dbReference>
<gene>
    <name evidence="2" type="ORF">H6P81_018994</name>
</gene>
<dbReference type="GO" id="GO:0048364">
    <property type="term" value="P:root development"/>
    <property type="evidence" value="ECO:0007669"/>
    <property type="project" value="InterPro"/>
</dbReference>
<sequence>MVGVSAFRRSISLPKPARHSPPPPEKSLHVRSTSLPNRFHPLTAQLKHHLHALHAWHHSLGPSSSSSSAWLLAGLNRLKLLHHSFDDFLNLPQSRQSLTASNRLVDALLDRFLRFADAFGIFRAALVALREETRATQVALRSSTRRRRLGDISDCCCYYSAYLKCRRRLHKEVLLLLGVVRDIDKKAAAVVTTSGDEDQEEETEVARILMEVSLATVGVSAAVFGAVMGSSSSTSSFMGLLVRRRRKSSDEEGLIIRELEEASGDELRRLMKREEKTALRRLETLENCVAEFEKESEGVFRSLIAARVSLLNVLTR</sequence>
<proteinExistence type="predicted"/>
<protein>
    <submittedName>
        <fullName evidence="2">Uncharacterized protein</fullName>
    </submittedName>
</protein>
<accession>A0AAV7E4U3</accession>
<keyword evidence="3" id="KW-1185">Reference proteome</keyword>
<dbReference type="InterPro" id="IPR004320">
    <property type="entry name" value="BPS1_pln"/>
</dbReference>
<dbReference type="Proteomes" id="UP000825729">
    <property type="component" value="Unassembled WGS sequence"/>
</dbReference>